<organism evidence="2 3">
    <name type="scientific">Penicillium canescens</name>
    <dbReference type="NCBI Taxonomy" id="5083"/>
    <lineage>
        <taxon>Eukaryota</taxon>
        <taxon>Fungi</taxon>
        <taxon>Dikarya</taxon>
        <taxon>Ascomycota</taxon>
        <taxon>Pezizomycotina</taxon>
        <taxon>Eurotiomycetes</taxon>
        <taxon>Eurotiomycetidae</taxon>
        <taxon>Eurotiales</taxon>
        <taxon>Aspergillaceae</taxon>
        <taxon>Penicillium</taxon>
    </lineage>
</organism>
<dbReference type="SUPFAM" id="SSF56112">
    <property type="entry name" value="Protein kinase-like (PK-like)"/>
    <property type="match status" value="1"/>
</dbReference>
<name>A0AAD6IFB3_PENCN</name>
<keyword evidence="3" id="KW-1185">Reference proteome</keyword>
<dbReference type="InterPro" id="IPR011009">
    <property type="entry name" value="Kinase-like_dom_sf"/>
</dbReference>
<sequence length="551" mass="61691">MSGLEIPGLVLGVVGVVVAFKGAIDTALMIESFFDDSQTDCGYLALCYHTQRARLQLWGDLCRVNDESQSEQCTLRDKPEYLKVLIVRILGEIRKLNQEANSVISKYNIDLVPLPALTVDDNLAPDRALPVALSRKTTKPKSRIRWTIKGKSVFQEVVTKLTRLVSDLHELNVYPGESQLAEKGLPPQVLAPITDHKLLDILSDPQNEVNRTLALSARAKTLNQGLERGSTGSATAITGRELEFRADSSVIGIFFHRNGQELPIWVEWTYFDAGPGSDRYATRIKSLGYVLERVSQSELCLPPCYGVYDDLQYETEHGSKRLGFVFGLPQSDPSLNIQYEANLQLHPPRNLKTLIQGDKSAAIPHLGDRFRLAYRLANAFSLFHAAGWLHKGMHCGNIHFLERTNGLGITVLEPFITGFQCSRPQDGISLSRGPLENRALDHYYHPDAHLGFSKQRDLYSLGVVLCEIGRWALVADSVNERRRKKLTSRKAWRDYMINNVVEDLGWRMGTLYQETVRKLLDSSLPTDDAGDAVFAQQFLEGVIQPLSMCNA</sequence>
<dbReference type="Gene3D" id="1.20.120.1020">
    <property type="entry name" value="Prion-inhibition and propagation, HeLo domain"/>
    <property type="match status" value="1"/>
</dbReference>
<dbReference type="InterPro" id="IPR038305">
    <property type="entry name" value="HeLo_sf"/>
</dbReference>
<dbReference type="PANTHER" id="PTHR37542:SF3">
    <property type="entry name" value="PRION-INHIBITION AND PROPAGATION HELO DOMAIN-CONTAINING PROTEIN"/>
    <property type="match status" value="1"/>
</dbReference>
<feature type="domain" description="Prion-inhibition and propagation HeLo" evidence="1">
    <location>
        <begin position="8"/>
        <end position="171"/>
    </location>
</feature>
<reference evidence="2" key="2">
    <citation type="submission" date="2023-01" db="EMBL/GenBank/DDBJ databases">
        <authorList>
            <person name="Petersen C."/>
        </authorList>
    </citation>
    <scope>NUCLEOTIDE SEQUENCE</scope>
    <source>
        <strain evidence="2">IBT 15450</strain>
    </source>
</reference>
<gene>
    <name evidence="2" type="ORF">N7460_006225</name>
</gene>
<evidence type="ECO:0000259" key="1">
    <source>
        <dbReference type="Pfam" id="PF14479"/>
    </source>
</evidence>
<keyword evidence="2" id="KW-0418">Kinase</keyword>
<dbReference type="Pfam" id="PF14479">
    <property type="entry name" value="HeLo"/>
    <property type="match status" value="1"/>
</dbReference>
<dbReference type="AlphaFoldDB" id="A0AAD6IFB3"/>
<evidence type="ECO:0000313" key="3">
    <source>
        <dbReference type="Proteomes" id="UP001219568"/>
    </source>
</evidence>
<keyword evidence="2" id="KW-0808">Transferase</keyword>
<protein>
    <submittedName>
        <fullName evidence="2">Protein kinase</fullName>
    </submittedName>
</protein>
<dbReference type="Gene3D" id="1.10.510.10">
    <property type="entry name" value="Transferase(Phosphotransferase) domain 1"/>
    <property type="match status" value="1"/>
</dbReference>
<proteinExistence type="predicted"/>
<reference evidence="2" key="1">
    <citation type="journal article" date="2023" name="IMA Fungus">
        <title>Comparative genomic study of the Penicillium genus elucidates a diverse pangenome and 15 lateral gene transfer events.</title>
        <authorList>
            <person name="Petersen C."/>
            <person name="Sorensen T."/>
            <person name="Nielsen M.R."/>
            <person name="Sondergaard T.E."/>
            <person name="Sorensen J.L."/>
            <person name="Fitzpatrick D.A."/>
            <person name="Frisvad J.C."/>
            <person name="Nielsen K.L."/>
        </authorList>
    </citation>
    <scope>NUCLEOTIDE SEQUENCE</scope>
    <source>
        <strain evidence="2">IBT 15450</strain>
    </source>
</reference>
<evidence type="ECO:0000313" key="2">
    <source>
        <dbReference type="EMBL" id="KAJ6044870.1"/>
    </source>
</evidence>
<dbReference type="PANTHER" id="PTHR37542">
    <property type="entry name" value="HELO DOMAIN-CONTAINING PROTEIN-RELATED"/>
    <property type="match status" value="1"/>
</dbReference>
<dbReference type="Proteomes" id="UP001219568">
    <property type="component" value="Unassembled WGS sequence"/>
</dbReference>
<comment type="caution">
    <text evidence="2">The sequence shown here is derived from an EMBL/GenBank/DDBJ whole genome shotgun (WGS) entry which is preliminary data.</text>
</comment>
<dbReference type="InterPro" id="IPR029498">
    <property type="entry name" value="HeLo_dom"/>
</dbReference>
<dbReference type="EMBL" id="JAQJZL010000004">
    <property type="protein sequence ID" value="KAJ6044870.1"/>
    <property type="molecule type" value="Genomic_DNA"/>
</dbReference>
<accession>A0AAD6IFB3</accession>
<dbReference type="GO" id="GO:0016301">
    <property type="term" value="F:kinase activity"/>
    <property type="evidence" value="ECO:0007669"/>
    <property type="project" value="UniProtKB-KW"/>
</dbReference>